<evidence type="ECO:0000313" key="9">
    <source>
        <dbReference type="Proteomes" id="UP000246132"/>
    </source>
</evidence>
<keyword evidence="5 6" id="KW-0472">Membrane</keyword>
<reference evidence="8 9" key="1">
    <citation type="journal article" date="2018" name="Int. J. Syst. Bacteriol.">
        <title>Oceaniradius stylonemae gen. nov., sp. nov., isolated from a red alga, Stylonema cornu-cervi.</title>
        <authorList>
            <person name="Jeong S."/>
        </authorList>
    </citation>
    <scope>NUCLEOTIDE SEQUENCE [LARGE SCALE GENOMIC DNA]</scope>
    <source>
        <strain evidence="8 9">StC1</strain>
    </source>
</reference>
<dbReference type="AlphaFoldDB" id="A0A3A8AL43"/>
<evidence type="ECO:0000256" key="1">
    <source>
        <dbReference type="ARBA" id="ARBA00004651"/>
    </source>
</evidence>
<proteinExistence type="predicted"/>
<evidence type="ECO:0000313" key="8">
    <source>
        <dbReference type="EMBL" id="RKF06603.1"/>
    </source>
</evidence>
<feature type="transmembrane region" description="Helical" evidence="6">
    <location>
        <begin position="307"/>
        <end position="331"/>
    </location>
</feature>
<organism evidence="8 9">
    <name type="scientific">Oceaniradius stylonematis</name>
    <dbReference type="NCBI Taxonomy" id="2184161"/>
    <lineage>
        <taxon>Bacteria</taxon>
        <taxon>Pseudomonadati</taxon>
        <taxon>Pseudomonadota</taxon>
        <taxon>Alphaproteobacteria</taxon>
        <taxon>Hyphomicrobiales</taxon>
        <taxon>Ahrensiaceae</taxon>
        <taxon>Oceaniradius</taxon>
    </lineage>
</organism>
<evidence type="ECO:0000256" key="3">
    <source>
        <dbReference type="ARBA" id="ARBA00022692"/>
    </source>
</evidence>
<gene>
    <name evidence="8" type="ORF">DEM25_010070</name>
</gene>
<evidence type="ECO:0000259" key="7">
    <source>
        <dbReference type="PROSITE" id="PS50850"/>
    </source>
</evidence>
<dbReference type="CDD" id="cd17473">
    <property type="entry name" value="MFS_arabinose_efflux_permease_like"/>
    <property type="match status" value="1"/>
</dbReference>
<dbReference type="InterPro" id="IPR011701">
    <property type="entry name" value="MFS"/>
</dbReference>
<protein>
    <submittedName>
        <fullName evidence="8">MFS transporter</fullName>
    </submittedName>
</protein>
<dbReference type="InterPro" id="IPR036259">
    <property type="entry name" value="MFS_trans_sf"/>
</dbReference>
<dbReference type="RefSeq" id="WP_109769141.1">
    <property type="nucleotide sequence ID" value="NZ_QFWV02000006.1"/>
</dbReference>
<dbReference type="PANTHER" id="PTHR43124">
    <property type="entry name" value="PURINE EFFLUX PUMP PBUE"/>
    <property type="match status" value="1"/>
</dbReference>
<evidence type="ECO:0000256" key="5">
    <source>
        <dbReference type="ARBA" id="ARBA00023136"/>
    </source>
</evidence>
<dbReference type="InterPro" id="IPR050189">
    <property type="entry name" value="MFS_Efflux_Transporters"/>
</dbReference>
<dbReference type="Gene3D" id="1.20.1250.20">
    <property type="entry name" value="MFS general substrate transporter like domains"/>
    <property type="match status" value="1"/>
</dbReference>
<feature type="transmembrane region" description="Helical" evidence="6">
    <location>
        <begin position="53"/>
        <end position="76"/>
    </location>
</feature>
<evidence type="ECO:0000256" key="4">
    <source>
        <dbReference type="ARBA" id="ARBA00022989"/>
    </source>
</evidence>
<dbReference type="PROSITE" id="PS50850">
    <property type="entry name" value="MFS"/>
    <property type="match status" value="1"/>
</dbReference>
<keyword evidence="3 6" id="KW-0812">Transmembrane</keyword>
<accession>A0A3A8AL43</accession>
<feature type="domain" description="Major facilitator superfamily (MFS) profile" evidence="7">
    <location>
        <begin position="19"/>
        <end position="396"/>
    </location>
</feature>
<feature type="transmembrane region" description="Helical" evidence="6">
    <location>
        <begin position="253"/>
        <end position="272"/>
    </location>
</feature>
<feature type="transmembrane region" description="Helical" evidence="6">
    <location>
        <begin position="146"/>
        <end position="169"/>
    </location>
</feature>
<feature type="transmembrane region" description="Helical" evidence="6">
    <location>
        <begin position="112"/>
        <end position="134"/>
    </location>
</feature>
<feature type="transmembrane region" description="Helical" evidence="6">
    <location>
        <begin position="343"/>
        <end position="364"/>
    </location>
</feature>
<comment type="subcellular location">
    <subcellularLocation>
        <location evidence="1">Cell membrane</location>
        <topology evidence="1">Multi-pass membrane protein</topology>
    </subcellularLocation>
</comment>
<dbReference type="Proteomes" id="UP000246132">
    <property type="component" value="Unassembled WGS sequence"/>
</dbReference>
<feature type="transmembrane region" description="Helical" evidence="6">
    <location>
        <begin position="20"/>
        <end position="41"/>
    </location>
</feature>
<comment type="caution">
    <text evidence="8">The sequence shown here is derived from an EMBL/GenBank/DDBJ whole genome shotgun (WGS) entry which is preliminary data.</text>
</comment>
<name>A0A3A8AL43_9HYPH</name>
<dbReference type="GO" id="GO:0005886">
    <property type="term" value="C:plasma membrane"/>
    <property type="evidence" value="ECO:0007669"/>
    <property type="project" value="UniProtKB-SubCell"/>
</dbReference>
<keyword evidence="2" id="KW-1003">Cell membrane</keyword>
<dbReference type="PANTHER" id="PTHR43124:SF3">
    <property type="entry name" value="CHLORAMPHENICOL EFFLUX PUMP RV0191"/>
    <property type="match status" value="1"/>
</dbReference>
<keyword evidence="9" id="KW-1185">Reference proteome</keyword>
<feature type="transmembrane region" description="Helical" evidence="6">
    <location>
        <begin position="213"/>
        <end position="233"/>
    </location>
</feature>
<sequence>MSASPDPDTTGGMAARIPALVILLLCATLTVMAGATIAPSLPGIAAHFETQPGGAALVPLILTVPGLAIAIAAPLAGLLADRTHKRRVLLTGIVVYVIAGSSGLYLDTIGLITFGRLFLGVAVGAIMTSAMALIADLFDDAERGRILGYQAAAMSFGGMSFIMAGGFLADLHWRGPFAVYLAPLLLIPFILARVPCGPPADKMPETRAPKGRFPWAFTAMICVAAFANFFTYFTIPLKLPFMLRDMGLDSAALAGSAIALLTFSSGIVALVFGRIRAMAPPPLLASLAFLLASAGFATLSLQPPLPVVFGLMVLVGCASGIVLPNATTWLYSRVPPAMRGQAAGLMTMSVFMAQFLAAPFVLLIDPLGGIGGVYMSAAFIALLTALFYIIVDRRLRAG</sequence>
<feature type="transmembrane region" description="Helical" evidence="6">
    <location>
        <begin position="175"/>
        <end position="192"/>
    </location>
</feature>
<feature type="transmembrane region" description="Helical" evidence="6">
    <location>
        <begin position="370"/>
        <end position="391"/>
    </location>
</feature>
<dbReference type="SUPFAM" id="SSF103473">
    <property type="entry name" value="MFS general substrate transporter"/>
    <property type="match status" value="1"/>
</dbReference>
<feature type="transmembrane region" description="Helical" evidence="6">
    <location>
        <begin position="284"/>
        <end position="301"/>
    </location>
</feature>
<evidence type="ECO:0000256" key="6">
    <source>
        <dbReference type="SAM" id="Phobius"/>
    </source>
</evidence>
<dbReference type="EMBL" id="QFWV02000006">
    <property type="protein sequence ID" value="RKF06603.1"/>
    <property type="molecule type" value="Genomic_DNA"/>
</dbReference>
<dbReference type="InterPro" id="IPR020846">
    <property type="entry name" value="MFS_dom"/>
</dbReference>
<keyword evidence="4 6" id="KW-1133">Transmembrane helix</keyword>
<dbReference type="GO" id="GO:0022857">
    <property type="term" value="F:transmembrane transporter activity"/>
    <property type="evidence" value="ECO:0007669"/>
    <property type="project" value="InterPro"/>
</dbReference>
<evidence type="ECO:0000256" key="2">
    <source>
        <dbReference type="ARBA" id="ARBA00022475"/>
    </source>
</evidence>
<feature type="transmembrane region" description="Helical" evidence="6">
    <location>
        <begin position="88"/>
        <end position="106"/>
    </location>
</feature>
<dbReference type="OrthoDB" id="9812221at2"/>
<dbReference type="Pfam" id="PF07690">
    <property type="entry name" value="MFS_1"/>
    <property type="match status" value="1"/>
</dbReference>